<comment type="caution">
    <text evidence="2">The sequence shown here is derived from an EMBL/GenBank/DDBJ whole genome shotgun (WGS) entry which is preliminary data.</text>
</comment>
<name>A0A8J4Y4G9_CHIOP</name>
<proteinExistence type="predicted"/>
<dbReference type="AlphaFoldDB" id="A0A8J4Y4G9"/>
<protein>
    <submittedName>
        <fullName evidence="2">Uncharacterized protein</fullName>
    </submittedName>
</protein>
<dbReference type="GO" id="GO:0071897">
    <property type="term" value="P:DNA biosynthetic process"/>
    <property type="evidence" value="ECO:0007669"/>
    <property type="project" value="UniProtKB-ARBA"/>
</dbReference>
<organism evidence="2 3">
    <name type="scientific">Chionoecetes opilio</name>
    <name type="common">Atlantic snow crab</name>
    <name type="synonym">Cancer opilio</name>
    <dbReference type="NCBI Taxonomy" id="41210"/>
    <lineage>
        <taxon>Eukaryota</taxon>
        <taxon>Metazoa</taxon>
        <taxon>Ecdysozoa</taxon>
        <taxon>Arthropoda</taxon>
        <taxon>Crustacea</taxon>
        <taxon>Multicrustacea</taxon>
        <taxon>Malacostraca</taxon>
        <taxon>Eumalacostraca</taxon>
        <taxon>Eucarida</taxon>
        <taxon>Decapoda</taxon>
        <taxon>Pleocyemata</taxon>
        <taxon>Brachyura</taxon>
        <taxon>Eubrachyura</taxon>
        <taxon>Majoidea</taxon>
        <taxon>Majidae</taxon>
        <taxon>Chionoecetes</taxon>
    </lineage>
</organism>
<evidence type="ECO:0000256" key="1">
    <source>
        <dbReference type="SAM" id="MobiDB-lite"/>
    </source>
</evidence>
<evidence type="ECO:0000313" key="2">
    <source>
        <dbReference type="EMBL" id="KAG0720820.1"/>
    </source>
</evidence>
<evidence type="ECO:0000313" key="3">
    <source>
        <dbReference type="Proteomes" id="UP000770661"/>
    </source>
</evidence>
<keyword evidence="3" id="KW-1185">Reference proteome</keyword>
<reference evidence="2" key="1">
    <citation type="submission" date="2020-07" db="EMBL/GenBank/DDBJ databases">
        <title>The High-quality genome of the commercially important snow crab, Chionoecetes opilio.</title>
        <authorList>
            <person name="Jeong J.-H."/>
            <person name="Ryu S."/>
        </authorList>
    </citation>
    <scope>NUCLEOTIDE SEQUENCE</scope>
    <source>
        <strain evidence="2">MADBK_172401_WGS</strain>
        <tissue evidence="2">Digestive gland</tissue>
    </source>
</reference>
<accession>A0A8J4Y4G9</accession>
<gene>
    <name evidence="2" type="ORF">GWK47_047649</name>
</gene>
<feature type="region of interest" description="Disordered" evidence="1">
    <location>
        <begin position="1"/>
        <end position="98"/>
    </location>
</feature>
<dbReference type="EMBL" id="JACEEZ010012173">
    <property type="protein sequence ID" value="KAG0720820.1"/>
    <property type="molecule type" value="Genomic_DNA"/>
</dbReference>
<dbReference type="Proteomes" id="UP000770661">
    <property type="component" value="Unassembled WGS sequence"/>
</dbReference>
<dbReference type="SUPFAM" id="SSF56672">
    <property type="entry name" value="DNA/RNA polymerases"/>
    <property type="match status" value="1"/>
</dbReference>
<sequence length="314" mass="34890">MTSRNTARPVGSSLGPQGLHTKPQQGDEGALRFAPGVGRGPHGSDDHHKDRSRRFCLTSGAKQRTIKDAPPQPRTDDHSRSTTTDRLGFRPLTYRPGTDKFQLAKSDRHKTAFRTSLDGFWSQRSGHQAYVNVTSNMLQTQGPSLGDTGQNIKTRLTLRVLERLQVAAFELKPSKCALAGGIRQTQRNLQLSATLDSSHYKQVQSFLGIGRLLRRSLKTSHPKPLTIFLTGPKVTELDHRRCRRGGRSDQVRRPPPGLRVVENRLFDAEDGLALRSLKGRHAMKLRTHTEGGHLGIRKTWQNSVNATGAPRSLN</sequence>
<dbReference type="InterPro" id="IPR043502">
    <property type="entry name" value="DNA/RNA_pol_sf"/>
</dbReference>